<accession>A0ABT7SSE7</accession>
<name>A0ABT7SSE7_9ALTE</name>
<evidence type="ECO:0000313" key="2">
    <source>
        <dbReference type="EMBL" id="MDM7859123.1"/>
    </source>
</evidence>
<gene>
    <name evidence="2" type="ORF">QTP81_00715</name>
</gene>
<dbReference type="InterPro" id="IPR013783">
    <property type="entry name" value="Ig-like_fold"/>
</dbReference>
<dbReference type="PROSITE" id="PS51257">
    <property type="entry name" value="PROKAR_LIPOPROTEIN"/>
    <property type="match status" value="1"/>
</dbReference>
<dbReference type="RefSeq" id="WP_289363030.1">
    <property type="nucleotide sequence ID" value="NZ_JAUCBP010000001.1"/>
</dbReference>
<dbReference type="InterPro" id="IPR008964">
    <property type="entry name" value="Invasin/intimin_cell_adhesion"/>
</dbReference>
<reference evidence="2 3" key="1">
    <citation type="submission" date="2023-06" db="EMBL/GenBank/DDBJ databases">
        <title>Alteromonas sp. ASW11-36 isolated from intertidal sand.</title>
        <authorList>
            <person name="Li Y."/>
        </authorList>
    </citation>
    <scope>NUCLEOTIDE SEQUENCE [LARGE SCALE GENOMIC DNA]</scope>
    <source>
        <strain evidence="2 3">ASW11-36</strain>
    </source>
</reference>
<comment type="caution">
    <text evidence="2">The sequence shown here is derived from an EMBL/GenBank/DDBJ whole genome shotgun (WGS) entry which is preliminary data.</text>
</comment>
<sequence>MLKKLALIAVLGTLLSACNGSSGENGESPFDGGSAPVAPVTALQLSVLDANCDEVSSNSFTTEQTACLEALLTRNGAAVSNEIITFSSGIGSLDVASKLTGSDGIARVFLSSDGQSVGAATINASFDSVQAQAAIEFLSVDGQNGTSTTIALQMLNQNGEPTQRFRANQQVRLRAVLTDATNTPIANEILSFSASRGLLPITDALTNSSGIAEVVLNGDESNIGAAIATVTLLGDDTGTLVDTINYEIQSVDAVEEDVVRIGYFDSTNFLEGVIGVNGIASDADVTISAGATLGLQVGLADSNDQPIVGSTPISFTSSCVLEQRATIDASVSTVNGRASSTYEDINCAGGSGNDDIISATVIVNNSPITISRTIELLPESIGSIQFLSASPNSIVLQGTGGQGSASVSTVTFQVNGELGNPLAQQAVNFVMSTNVGGLTLSPLEGLTNSEGQVSTRVTAGNVPTAVRVLASVVGNDNQVISTQSDLLTVNTGLPDQNSFSLSTSNPNPEAAGINGQQVNVTAYLADSFNNPVPDGTAVAFTTEGGQIEPSCTTTNGNCTVQWTSADPRVEDHRITILATAIGHETLFDSNGNNVFDDSDGDALDLGEDSGFNIVSSTTTGFSDISEAWRDDNENDVFDVAETFLDFDGSGDFTSANGLFDGPQCQAGNCGASGLHVRRAIVMVMASSNAIMRFFNGVDELTNNQGGAATGPVLSIPRGESVSLQLLISDTADQTLPSDTNVQITASAGTLTGETAFSVSKNNRAGGATLNVVLTNSLTNDQDPIDATVTATVTTPSGVVTTLTMIVSLD</sequence>
<feature type="chain" id="PRO_5046783694" evidence="1">
    <location>
        <begin position="23"/>
        <end position="809"/>
    </location>
</feature>
<dbReference type="Proteomes" id="UP001234343">
    <property type="component" value="Unassembled WGS sequence"/>
</dbReference>
<keyword evidence="1" id="KW-0732">Signal</keyword>
<dbReference type="EMBL" id="JAUCBP010000001">
    <property type="protein sequence ID" value="MDM7859123.1"/>
    <property type="molecule type" value="Genomic_DNA"/>
</dbReference>
<organism evidence="2 3">
    <name type="scientific">Alteromonas arenosi</name>
    <dbReference type="NCBI Taxonomy" id="3055817"/>
    <lineage>
        <taxon>Bacteria</taxon>
        <taxon>Pseudomonadati</taxon>
        <taxon>Pseudomonadota</taxon>
        <taxon>Gammaproteobacteria</taxon>
        <taxon>Alteromonadales</taxon>
        <taxon>Alteromonadaceae</taxon>
        <taxon>Alteromonas/Salinimonas group</taxon>
        <taxon>Alteromonas</taxon>
    </lineage>
</organism>
<proteinExistence type="predicted"/>
<protein>
    <submittedName>
        <fullName evidence="2">Ig-like protein, group 1</fullName>
    </submittedName>
</protein>
<dbReference type="SUPFAM" id="SSF49373">
    <property type="entry name" value="Invasin/intimin cell-adhesion fragments"/>
    <property type="match status" value="4"/>
</dbReference>
<evidence type="ECO:0000313" key="3">
    <source>
        <dbReference type="Proteomes" id="UP001234343"/>
    </source>
</evidence>
<feature type="signal peptide" evidence="1">
    <location>
        <begin position="1"/>
        <end position="22"/>
    </location>
</feature>
<evidence type="ECO:0000256" key="1">
    <source>
        <dbReference type="SAM" id="SignalP"/>
    </source>
</evidence>
<keyword evidence="3" id="KW-1185">Reference proteome</keyword>
<dbReference type="Gene3D" id="2.60.40.10">
    <property type="entry name" value="Immunoglobulins"/>
    <property type="match status" value="4"/>
</dbReference>